<comment type="subcellular location">
    <subcellularLocation>
        <location evidence="1 9 10">Nucleus</location>
    </subcellularLocation>
</comment>
<dbReference type="InterPro" id="IPR003618">
    <property type="entry name" value="TFIIS_cen_dom"/>
</dbReference>
<feature type="domain" description="TFIIS N-terminal" evidence="13">
    <location>
        <begin position="5"/>
        <end position="83"/>
    </location>
</feature>
<dbReference type="PROSITE" id="PS00466">
    <property type="entry name" value="ZF_TFIIS_1"/>
    <property type="match status" value="1"/>
</dbReference>
<evidence type="ECO:0000256" key="6">
    <source>
        <dbReference type="ARBA" id="ARBA00023242"/>
    </source>
</evidence>
<keyword evidence="15" id="KW-1185">Reference proteome</keyword>
<dbReference type="NCBIfam" id="TIGR01385">
    <property type="entry name" value="TFSII"/>
    <property type="match status" value="1"/>
</dbReference>
<dbReference type="Gene3D" id="1.20.930.10">
    <property type="entry name" value="Conserved domain common to transcription factors TFIIS, elongin A, CRSP70"/>
    <property type="match status" value="1"/>
</dbReference>
<dbReference type="Pfam" id="PF07500">
    <property type="entry name" value="TFIIS_M"/>
    <property type="match status" value="1"/>
</dbReference>
<comment type="similarity">
    <text evidence="2 10">Belongs to the TFS-II family.</text>
</comment>
<dbReference type="Pfam" id="PF08711">
    <property type="entry name" value="Med26"/>
    <property type="match status" value="1"/>
</dbReference>
<dbReference type="InterPro" id="IPR035441">
    <property type="entry name" value="TFIIS/LEDGF_dom_sf"/>
</dbReference>
<dbReference type="SMART" id="SM00440">
    <property type="entry name" value="ZnF_C2C2"/>
    <property type="match status" value="1"/>
</dbReference>
<dbReference type="SMART" id="SM00510">
    <property type="entry name" value="TFS2M"/>
    <property type="match status" value="1"/>
</dbReference>
<dbReference type="CDD" id="cd13749">
    <property type="entry name" value="Zn-ribbon_TFIIS"/>
    <property type="match status" value="1"/>
</dbReference>
<evidence type="ECO:0000256" key="11">
    <source>
        <dbReference type="SAM" id="MobiDB-lite"/>
    </source>
</evidence>
<keyword evidence="5 10" id="KW-0862">Zinc</keyword>
<dbReference type="Pfam" id="PF01096">
    <property type="entry name" value="Zn_ribbon_TFIIS"/>
    <property type="match status" value="1"/>
</dbReference>
<evidence type="ECO:0000256" key="3">
    <source>
        <dbReference type="ARBA" id="ARBA00022723"/>
    </source>
</evidence>
<evidence type="ECO:0000313" key="16">
    <source>
        <dbReference type="RefSeq" id="XP_018007477.1"/>
    </source>
</evidence>
<dbReference type="InterPro" id="IPR035100">
    <property type="entry name" value="TF_IIS-typ"/>
</dbReference>
<dbReference type="PROSITE" id="PS51321">
    <property type="entry name" value="TFIIS_CENTRAL"/>
    <property type="match status" value="1"/>
</dbReference>
<keyword evidence="10" id="KW-0238">DNA-binding</keyword>
<dbReference type="OMA" id="DACDPFR"/>
<dbReference type="Gene3D" id="1.10.472.30">
    <property type="entry name" value="Transcription elongation factor S-II, central domain"/>
    <property type="match status" value="1"/>
</dbReference>
<keyword evidence="10" id="KW-0805">Transcription regulation</keyword>
<dbReference type="PROSITE" id="PS51133">
    <property type="entry name" value="ZF_TFIIS_2"/>
    <property type="match status" value="1"/>
</dbReference>
<dbReference type="InterPro" id="IPR036575">
    <property type="entry name" value="TFIIS_cen_dom_sf"/>
</dbReference>
<keyword evidence="3 10" id="KW-0479">Metal-binding</keyword>
<keyword evidence="16" id="KW-0648">Protein biosynthesis</keyword>
<dbReference type="SUPFAM" id="SSF46942">
    <property type="entry name" value="Elongation factor TFIIS domain 2"/>
    <property type="match status" value="1"/>
</dbReference>
<dbReference type="AlphaFoldDB" id="A0A8B7N0X2"/>
<dbReference type="PANTHER" id="PTHR11477:SF0">
    <property type="entry name" value="IP08861P-RELATED"/>
    <property type="match status" value="1"/>
</dbReference>
<proteinExistence type="inferred from homology"/>
<evidence type="ECO:0000256" key="5">
    <source>
        <dbReference type="ARBA" id="ARBA00022833"/>
    </source>
</evidence>
<dbReference type="FunFam" id="2.20.25.10:FF:000001">
    <property type="entry name" value="Probable Transcription elongation factor S-II"/>
    <property type="match status" value="1"/>
</dbReference>
<evidence type="ECO:0000256" key="1">
    <source>
        <dbReference type="ARBA" id="ARBA00004123"/>
    </source>
</evidence>
<dbReference type="GO" id="GO:0005634">
    <property type="term" value="C:nucleus"/>
    <property type="evidence" value="ECO:0007669"/>
    <property type="project" value="UniProtKB-SubCell"/>
</dbReference>
<dbReference type="InterPro" id="IPR017923">
    <property type="entry name" value="TFIIS_N"/>
</dbReference>
<keyword evidence="6 9" id="KW-0539">Nucleus</keyword>
<dbReference type="SUPFAM" id="SSF57783">
    <property type="entry name" value="Zinc beta-ribbon"/>
    <property type="match status" value="1"/>
</dbReference>
<evidence type="ECO:0000256" key="4">
    <source>
        <dbReference type="ARBA" id="ARBA00022771"/>
    </source>
</evidence>
<keyword evidence="4 8" id="KW-0863">Zinc-finger</keyword>
<feature type="domain" description="TFIIS central" evidence="14">
    <location>
        <begin position="152"/>
        <end position="269"/>
    </location>
</feature>
<dbReference type="CTD" id="34883"/>
<name>A0A8B7N0X2_HYAAZ</name>
<dbReference type="OrthoDB" id="44867at2759"/>
<evidence type="ECO:0000313" key="15">
    <source>
        <dbReference type="Proteomes" id="UP000694843"/>
    </source>
</evidence>
<dbReference type="InterPro" id="IPR001222">
    <property type="entry name" value="Znf_TFIIS"/>
</dbReference>
<keyword evidence="16" id="KW-0251">Elongation factor</keyword>
<dbReference type="PROSITE" id="PS51319">
    <property type="entry name" value="TFIIS_N"/>
    <property type="match status" value="1"/>
</dbReference>
<organism evidence="15 16">
    <name type="scientific">Hyalella azteca</name>
    <name type="common">Amphipod</name>
    <dbReference type="NCBI Taxonomy" id="294128"/>
    <lineage>
        <taxon>Eukaryota</taxon>
        <taxon>Metazoa</taxon>
        <taxon>Ecdysozoa</taxon>
        <taxon>Arthropoda</taxon>
        <taxon>Crustacea</taxon>
        <taxon>Multicrustacea</taxon>
        <taxon>Malacostraca</taxon>
        <taxon>Eumalacostraca</taxon>
        <taxon>Peracarida</taxon>
        <taxon>Amphipoda</taxon>
        <taxon>Senticaudata</taxon>
        <taxon>Talitrida</taxon>
        <taxon>Talitroidea</taxon>
        <taxon>Hyalellidae</taxon>
        <taxon>Hyalella</taxon>
    </lineage>
</organism>
<dbReference type="GO" id="GO:0003677">
    <property type="term" value="F:DNA binding"/>
    <property type="evidence" value="ECO:0007669"/>
    <property type="project" value="UniProtKB-KW"/>
</dbReference>
<dbReference type="InterPro" id="IPR003617">
    <property type="entry name" value="TFIIS/CRSP70_N_sub"/>
</dbReference>
<feature type="domain" description="TFIIS-type" evidence="12">
    <location>
        <begin position="272"/>
        <end position="312"/>
    </location>
</feature>
<dbReference type="CDD" id="cd00183">
    <property type="entry name" value="TFIIS_I"/>
    <property type="match status" value="1"/>
</dbReference>
<comment type="function">
    <text evidence="7">Necessary for efficient RNA polymerase II transcription elongation past template-encoded arresting sites. The arresting sites in DNA have the property of trapping a certain fraction of elongating RNA polymerases that pass through, resulting in locked ternary complexes. Cleavage of the nascent transcript by S-II allows the resumption of elongation from the new 3'-terminus.</text>
</comment>
<feature type="region of interest" description="Disordered" evidence="11">
    <location>
        <begin position="80"/>
        <end position="143"/>
    </location>
</feature>
<dbReference type="SMART" id="SM00509">
    <property type="entry name" value="TFS2N"/>
    <property type="match status" value="1"/>
</dbReference>
<dbReference type="GeneID" id="108665252"/>
<evidence type="ECO:0000256" key="9">
    <source>
        <dbReference type="PROSITE-ProRule" id="PRU00649"/>
    </source>
</evidence>
<accession>A0A8B7N0X2</accession>
<gene>
    <name evidence="16" type="primary">LOC108665252</name>
</gene>
<dbReference type="GO" id="GO:0008270">
    <property type="term" value="F:zinc ion binding"/>
    <property type="evidence" value="ECO:0007669"/>
    <property type="project" value="UniProtKB-UniRule"/>
</dbReference>
<dbReference type="PIRSF" id="PIRSF006704">
    <property type="entry name" value="TF_IIS"/>
    <property type="match status" value="1"/>
</dbReference>
<evidence type="ECO:0000259" key="13">
    <source>
        <dbReference type="PROSITE" id="PS51319"/>
    </source>
</evidence>
<feature type="compositionally biased region" description="Low complexity" evidence="11">
    <location>
        <begin position="107"/>
        <end position="123"/>
    </location>
</feature>
<protein>
    <recommendedName>
        <fullName evidence="10">Transcription elongation factor</fullName>
    </recommendedName>
</protein>
<dbReference type="GO" id="GO:0006368">
    <property type="term" value="P:transcription elongation by RNA polymerase II"/>
    <property type="evidence" value="ECO:0007669"/>
    <property type="project" value="InterPro"/>
</dbReference>
<evidence type="ECO:0000259" key="12">
    <source>
        <dbReference type="PROSITE" id="PS51133"/>
    </source>
</evidence>
<dbReference type="Gene3D" id="2.20.25.10">
    <property type="match status" value="1"/>
</dbReference>
<keyword evidence="10" id="KW-0804">Transcription</keyword>
<dbReference type="KEGG" id="hazt:108665252"/>
<sequence>MGCEDEVMKIKKKLDKMTGPTGDQTLALDHLKVLKDLPINLTILTETRIGMTVNALRKASQDQEVIGIAKQLIKKWKKFVPGDKQSDDDKDVKEDSKKSKDNDAKAGSDSSNGSGPGSSKNGSSKGGEGSHSLPPGLTSNNVSASLHTTDALRLKCREMLGSALQGSGDMPDGVVAMPESLAEQLEDAIYAEFKNTNAQYKTRIRSRVYNLKDAKNPELRINVLTGVISPKKLAVMTSEEMASKDMQALREKFTKESIDDHQLAVAQGTKTDLLRCGKCGKRNCTYNQLQTRSSDEPMTTFVLCNDCGNRWKFC</sequence>
<evidence type="ECO:0000256" key="10">
    <source>
        <dbReference type="RuleBase" id="RU368078"/>
    </source>
</evidence>
<reference evidence="16" key="1">
    <citation type="submission" date="2025-08" db="UniProtKB">
        <authorList>
            <consortium name="RefSeq"/>
        </authorList>
    </citation>
    <scope>IDENTIFICATION</scope>
    <source>
        <tissue evidence="16">Whole organism</tissue>
    </source>
</reference>
<dbReference type="InterPro" id="IPR006289">
    <property type="entry name" value="TFSII"/>
</dbReference>
<evidence type="ECO:0000256" key="7">
    <source>
        <dbReference type="ARBA" id="ARBA00025408"/>
    </source>
</evidence>
<dbReference type="RefSeq" id="XP_018007477.1">
    <property type="nucleotide sequence ID" value="XM_018151988.2"/>
</dbReference>
<evidence type="ECO:0000256" key="8">
    <source>
        <dbReference type="PROSITE-ProRule" id="PRU00472"/>
    </source>
</evidence>
<dbReference type="Proteomes" id="UP000694843">
    <property type="component" value="Unplaced"/>
</dbReference>
<dbReference type="SUPFAM" id="SSF47676">
    <property type="entry name" value="Conserved domain common to transcription factors TFIIS, elongin A, CRSP70"/>
    <property type="match status" value="1"/>
</dbReference>
<dbReference type="PANTHER" id="PTHR11477">
    <property type="entry name" value="TRANSCRIPTION FACTOR S-II ZINC FINGER DOMAIN-CONTAINING PROTEIN"/>
    <property type="match status" value="1"/>
</dbReference>
<dbReference type="GO" id="GO:0003746">
    <property type="term" value="F:translation elongation factor activity"/>
    <property type="evidence" value="ECO:0007669"/>
    <property type="project" value="UniProtKB-KW"/>
</dbReference>
<evidence type="ECO:0000259" key="14">
    <source>
        <dbReference type="PROSITE" id="PS51321"/>
    </source>
</evidence>
<feature type="compositionally biased region" description="Basic and acidic residues" evidence="11">
    <location>
        <begin position="80"/>
        <end position="106"/>
    </location>
</feature>
<evidence type="ECO:0000256" key="2">
    <source>
        <dbReference type="ARBA" id="ARBA00009647"/>
    </source>
</evidence>